<keyword evidence="1" id="KW-0812">Transmembrane</keyword>
<dbReference type="AlphaFoldDB" id="A0A8T8C9X5"/>
<evidence type="ECO:0000313" key="2">
    <source>
        <dbReference type="EMBL" id="QHF00503.1"/>
    </source>
</evidence>
<protein>
    <submittedName>
        <fullName evidence="2">Uncharacterized protein</fullName>
    </submittedName>
</protein>
<evidence type="ECO:0000313" key="3">
    <source>
        <dbReference type="Proteomes" id="UP000003811"/>
    </source>
</evidence>
<keyword evidence="1" id="KW-0472">Membrane</keyword>
<accession>A0A8T8C9X5</accession>
<keyword evidence="1" id="KW-1133">Transmembrane helix</keyword>
<reference evidence="2 3" key="1">
    <citation type="journal article" date="2011" name="PLoS Pathog.">
        <title>Dynamic evolution of pathogenicity revealed by sequencing and comparative genomics of 19 Pseudomonas syringae isolates.</title>
        <authorList>
            <person name="Baltrus D.A."/>
            <person name="Nishimura M.T."/>
            <person name="Romanchuk A."/>
            <person name="Chang J.H."/>
            <person name="Mukhtar M.S."/>
            <person name="Cherkis K."/>
            <person name="Roach J."/>
            <person name="Grant S.R."/>
            <person name="Jones C.D."/>
            <person name="Dangl J.L."/>
        </authorList>
    </citation>
    <scope>NUCLEOTIDE SEQUENCE [LARGE SCALE GENOMIC DNA]</scope>
    <source>
        <strain evidence="2 3">ES4326</strain>
    </source>
</reference>
<dbReference type="RefSeq" id="WP_159372472.1">
    <property type="nucleotide sequence ID" value="NZ_CP047261.1"/>
</dbReference>
<dbReference type="EMBL" id="CP047261">
    <property type="protein sequence ID" value="QHF00503.1"/>
    <property type="molecule type" value="Genomic_DNA"/>
</dbReference>
<evidence type="ECO:0000256" key="1">
    <source>
        <dbReference type="SAM" id="Phobius"/>
    </source>
</evidence>
<feature type="transmembrane region" description="Helical" evidence="1">
    <location>
        <begin position="41"/>
        <end position="61"/>
    </location>
</feature>
<proteinExistence type="predicted"/>
<gene>
    <name evidence="2" type="ORF">PMA4326_028725</name>
</gene>
<sequence length="158" mass="18569">MNQKKHRNPQDFIEPKGQLNHSQRWTYTSIAYRSSKQKFRYFYLPLIALLVIIPLLCEWALSEGNTKSDAVGISMALFAFYMWFCFFFWWPMLGADWLSKMEAWFGPKTRASLWKQFRSGEVNVAGMDVPQTSKNVGEYDNSEYKKLFVDRDARLGPL</sequence>
<name>A0A8T8C9X5_PSEYM</name>
<dbReference type="Proteomes" id="UP000003811">
    <property type="component" value="Plasmid pPma4326F"/>
</dbReference>
<feature type="transmembrane region" description="Helical" evidence="1">
    <location>
        <begin position="73"/>
        <end position="93"/>
    </location>
</feature>
<organism evidence="2 3">
    <name type="scientific">Pseudomonas syringae pv. maculicola str. ES4326</name>
    <dbReference type="NCBI Taxonomy" id="629265"/>
    <lineage>
        <taxon>Bacteria</taxon>
        <taxon>Pseudomonadati</taxon>
        <taxon>Pseudomonadota</taxon>
        <taxon>Gammaproteobacteria</taxon>
        <taxon>Pseudomonadales</taxon>
        <taxon>Pseudomonadaceae</taxon>
        <taxon>Pseudomonas</taxon>
    </lineage>
</organism>
<keyword evidence="2" id="KW-0614">Plasmid</keyword>
<geneLocation type="plasmid" evidence="2 3">
    <name>pPma4326F</name>
</geneLocation>